<proteinExistence type="predicted"/>
<accession>A0A699IN70</accession>
<dbReference type="PANTHER" id="PTHR11439">
    <property type="entry name" value="GAG-POL-RELATED RETROTRANSPOSON"/>
    <property type="match status" value="1"/>
</dbReference>
<dbReference type="EMBL" id="BKCJ010305630">
    <property type="protein sequence ID" value="GEZ65253.1"/>
    <property type="molecule type" value="Genomic_DNA"/>
</dbReference>
<protein>
    <submittedName>
        <fullName evidence="3">Ribonuclease H-like domain-containing protein</fullName>
    </submittedName>
</protein>
<dbReference type="InterPro" id="IPR043502">
    <property type="entry name" value="DNA/RNA_pol_sf"/>
</dbReference>
<gene>
    <name evidence="3" type="ORF">Tci_537226</name>
</gene>
<comment type="caution">
    <text evidence="3">The sequence shown here is derived from an EMBL/GenBank/DDBJ whole genome shotgun (WGS) entry which is preliminary data.</text>
</comment>
<feature type="region of interest" description="Disordered" evidence="1">
    <location>
        <begin position="71"/>
        <end position="90"/>
    </location>
</feature>
<evidence type="ECO:0000259" key="2">
    <source>
        <dbReference type="Pfam" id="PF07727"/>
    </source>
</evidence>
<dbReference type="Pfam" id="PF07727">
    <property type="entry name" value="RVT_2"/>
    <property type="match status" value="1"/>
</dbReference>
<evidence type="ECO:0000256" key="1">
    <source>
        <dbReference type="SAM" id="MobiDB-lite"/>
    </source>
</evidence>
<dbReference type="InterPro" id="IPR013103">
    <property type="entry name" value="RVT_2"/>
</dbReference>
<name>A0A699IN70_TANCI</name>
<reference evidence="3" key="1">
    <citation type="journal article" date="2019" name="Sci. Rep.">
        <title>Draft genome of Tanacetum cinerariifolium, the natural source of mosquito coil.</title>
        <authorList>
            <person name="Yamashiro T."/>
            <person name="Shiraishi A."/>
            <person name="Satake H."/>
            <person name="Nakayama K."/>
        </authorList>
    </citation>
    <scope>NUCLEOTIDE SEQUENCE</scope>
</reference>
<dbReference type="PANTHER" id="PTHR11439:SF508">
    <property type="entry name" value="RNA-DIRECTED DNA POLYMERASE"/>
    <property type="match status" value="1"/>
</dbReference>
<feature type="domain" description="Reverse transcriptase Ty1/copia-type" evidence="2">
    <location>
        <begin position="328"/>
        <end position="504"/>
    </location>
</feature>
<feature type="region of interest" description="Disordered" evidence="1">
    <location>
        <begin position="128"/>
        <end position="147"/>
    </location>
</feature>
<dbReference type="SUPFAM" id="SSF56672">
    <property type="entry name" value="DNA/RNA polymerases"/>
    <property type="match status" value="1"/>
</dbReference>
<dbReference type="CDD" id="cd09272">
    <property type="entry name" value="RNase_HI_RT_Ty1"/>
    <property type="match status" value="1"/>
</dbReference>
<sequence>MKLMQFLMGLDNSSMQIRSVILFREVLPDVRSAYATISSEESHRVASGIIVVSSKRNEASAFVSNVSNRNNFQRNNQNVNSGPRPNKLSNNRQCEGSALVCENCGYNGHTIERCFKIIGYPANFGKKKSEQNSKGRNVSNNVVGSRSSTGFTNKQMATLISLIKDNKNRKNVQANMTCTIFNYSAIFHKNFKRFSKLVCNGKISDSGANQNMTYTDKELDNVLNISHLKIKHDWHCQLGHPAESVLNVLKGSLQIDNMDKNVYCKTCQRARKTREPFPLNDHVSKILVIWIKIQVHLLSVQNPSSSSQDVQNEVSEFLKLSINLVVRLIRFKARLVAQNFSQKEGIDYEETFSPVVKMETIKCLLNIVVSNSWPAYQLDVNNVFLYGELDEIVYMKPPKGYFSSGNKVCRLKKSLYRLKQTPRKWNTKLTSTLIENGFSQSKSDYSLYTKSDKGVFLALLVYVDDIIITDNNIFEIKKFKVFLKSKFMIKDLEKLKYFLGIEVVSLILIRVSVLIKETSEKDYILGNIIDYQKLMGKLIYLTNTRPDISYVVHCLSQFMHSPLKSHLKTAFKILRYLKGCLGLGIHIIKDSSLSLNAYSDADWAKCVITRKSITDYCVFLNISLVSWKRKKQNTFSKSSTEAEYKALALVTSEVI</sequence>
<dbReference type="AlphaFoldDB" id="A0A699IN70"/>
<feature type="compositionally biased region" description="Low complexity" evidence="1">
    <location>
        <begin position="134"/>
        <end position="147"/>
    </location>
</feature>
<evidence type="ECO:0000313" key="3">
    <source>
        <dbReference type="EMBL" id="GEZ65253.1"/>
    </source>
</evidence>
<organism evidence="3">
    <name type="scientific">Tanacetum cinerariifolium</name>
    <name type="common">Dalmatian daisy</name>
    <name type="synonym">Chrysanthemum cinerariifolium</name>
    <dbReference type="NCBI Taxonomy" id="118510"/>
    <lineage>
        <taxon>Eukaryota</taxon>
        <taxon>Viridiplantae</taxon>
        <taxon>Streptophyta</taxon>
        <taxon>Embryophyta</taxon>
        <taxon>Tracheophyta</taxon>
        <taxon>Spermatophyta</taxon>
        <taxon>Magnoliopsida</taxon>
        <taxon>eudicotyledons</taxon>
        <taxon>Gunneridae</taxon>
        <taxon>Pentapetalae</taxon>
        <taxon>asterids</taxon>
        <taxon>campanulids</taxon>
        <taxon>Asterales</taxon>
        <taxon>Asteraceae</taxon>
        <taxon>Asteroideae</taxon>
        <taxon>Anthemideae</taxon>
        <taxon>Anthemidinae</taxon>
        <taxon>Tanacetum</taxon>
    </lineage>
</organism>
<feature type="compositionally biased region" description="Low complexity" evidence="1">
    <location>
        <begin position="71"/>
        <end position="81"/>
    </location>
</feature>